<comment type="caution">
    <text evidence="1">The sequence shown here is derived from an EMBL/GenBank/DDBJ whole genome shotgun (WGS) entry which is preliminary data.</text>
</comment>
<organism evidence="1 2">
    <name type="scientific">Microvirga tunisiensis</name>
    <dbReference type="NCBI Taxonomy" id="2108360"/>
    <lineage>
        <taxon>Bacteria</taxon>
        <taxon>Pseudomonadati</taxon>
        <taxon>Pseudomonadota</taxon>
        <taxon>Alphaproteobacteria</taxon>
        <taxon>Hyphomicrobiales</taxon>
        <taxon>Methylobacteriaceae</taxon>
        <taxon>Microvirga</taxon>
    </lineage>
</organism>
<name>A0A5N7N228_9HYPH</name>
<dbReference type="Pfam" id="PF07750">
    <property type="entry name" value="GcrA"/>
    <property type="match status" value="1"/>
</dbReference>
<evidence type="ECO:0000313" key="2">
    <source>
        <dbReference type="Proteomes" id="UP000403266"/>
    </source>
</evidence>
<proteinExistence type="predicted"/>
<dbReference type="InterPro" id="IPR011681">
    <property type="entry name" value="GcrA"/>
</dbReference>
<dbReference type="AlphaFoldDB" id="A0A5N7N228"/>
<reference evidence="1 2" key="1">
    <citation type="journal article" date="2019" name="Syst. Appl. Microbiol.">
        <title>Microvirga tunisiensis sp. nov., a root nodule symbiotic bacterium isolated from Lupinus micranthus and L. luteus grown in Northern Tunisia.</title>
        <authorList>
            <person name="Msaddak A."/>
            <person name="Rejili M."/>
            <person name="Duran D."/>
            <person name="Mars M."/>
            <person name="Palacios J.M."/>
            <person name="Ruiz-Argueso T."/>
            <person name="Rey L."/>
            <person name="Imperial J."/>
        </authorList>
    </citation>
    <scope>NUCLEOTIDE SEQUENCE [LARGE SCALE GENOMIC DNA]</scope>
    <source>
        <strain evidence="1 2">Lmie10</strain>
    </source>
</reference>
<dbReference type="EMBL" id="VOSK01000948">
    <property type="protein sequence ID" value="MPR31724.1"/>
    <property type="molecule type" value="Genomic_DNA"/>
</dbReference>
<keyword evidence="2" id="KW-1185">Reference proteome</keyword>
<sequence length="137" mass="15556">MSSRLSPWSYRPHLHLLCPDPANWLCLQWHSSLELSWILAFSSQVIVAEYPMREIPEPSPQHRTTLFKLRAEQCRFVVSEGDEAIFCGASTHAGSSWCPWHRRLVYTKPPSGGVKTGRGFVAPSRSYSPEFVSGPIW</sequence>
<protein>
    <submittedName>
        <fullName evidence="1">Uncharacterized protein</fullName>
    </submittedName>
</protein>
<gene>
    <name evidence="1" type="ORF">FS320_44705</name>
</gene>
<dbReference type="RefSeq" id="WP_152718810.1">
    <property type="nucleotide sequence ID" value="NZ_VOSJ01001025.1"/>
</dbReference>
<dbReference type="Proteomes" id="UP000403266">
    <property type="component" value="Unassembled WGS sequence"/>
</dbReference>
<evidence type="ECO:0000313" key="1">
    <source>
        <dbReference type="EMBL" id="MPR31724.1"/>
    </source>
</evidence>
<accession>A0A5N7N228</accession>